<organism evidence="1 2">
    <name type="scientific">Neiella marina</name>
    <dbReference type="NCBI Taxonomy" id="508461"/>
    <lineage>
        <taxon>Bacteria</taxon>
        <taxon>Pseudomonadati</taxon>
        <taxon>Pseudomonadota</taxon>
        <taxon>Gammaproteobacteria</taxon>
        <taxon>Alteromonadales</taxon>
        <taxon>Echinimonadaceae</taxon>
        <taxon>Neiella</taxon>
    </lineage>
</organism>
<sequence length="162" mass="18327">MISRYADISRVTIHKQFGSKEQLFRALLKHEHESQYSKLAGYLTDYDCIWQQLEAMLLDWGRPLFEEITDKLVLSDLVRSASDHCQDIFDSHSEVITDFVVSALATAEQKSQISFAQQSLTPQQFAETLVVTAKAIFSISPLTDAKQAVLNNLAIYRAALSR</sequence>
<dbReference type="EMBL" id="BMDX01000013">
    <property type="protein sequence ID" value="GGA82008.1"/>
    <property type="molecule type" value="Genomic_DNA"/>
</dbReference>
<reference evidence="2" key="1">
    <citation type="journal article" date="2019" name="Int. J. Syst. Evol. Microbiol.">
        <title>The Global Catalogue of Microorganisms (GCM) 10K type strain sequencing project: providing services to taxonomists for standard genome sequencing and annotation.</title>
        <authorList>
            <consortium name="The Broad Institute Genomics Platform"/>
            <consortium name="The Broad Institute Genome Sequencing Center for Infectious Disease"/>
            <person name="Wu L."/>
            <person name="Ma J."/>
        </authorList>
    </citation>
    <scope>NUCLEOTIDE SEQUENCE [LARGE SCALE GENOMIC DNA]</scope>
    <source>
        <strain evidence="2">CGMCC 1.10130</strain>
    </source>
</reference>
<gene>
    <name evidence="1" type="ORF">GCM10011369_24990</name>
</gene>
<dbReference type="InterPro" id="IPR009057">
    <property type="entry name" value="Homeodomain-like_sf"/>
</dbReference>
<proteinExistence type="predicted"/>
<dbReference type="Gene3D" id="1.10.357.10">
    <property type="entry name" value="Tetracycline Repressor, domain 2"/>
    <property type="match status" value="1"/>
</dbReference>
<dbReference type="SUPFAM" id="SSF46689">
    <property type="entry name" value="Homeodomain-like"/>
    <property type="match status" value="1"/>
</dbReference>
<dbReference type="Proteomes" id="UP000619743">
    <property type="component" value="Unassembled WGS sequence"/>
</dbReference>
<name>A0A8J2U6H5_9GAMM</name>
<evidence type="ECO:0000313" key="1">
    <source>
        <dbReference type="EMBL" id="GGA82008.1"/>
    </source>
</evidence>
<keyword evidence="2" id="KW-1185">Reference proteome</keyword>
<dbReference type="AlphaFoldDB" id="A0A8J2U6H5"/>
<evidence type="ECO:0008006" key="3">
    <source>
        <dbReference type="Google" id="ProtNLM"/>
    </source>
</evidence>
<accession>A0A8J2U6H5</accession>
<evidence type="ECO:0000313" key="2">
    <source>
        <dbReference type="Proteomes" id="UP000619743"/>
    </source>
</evidence>
<protein>
    <recommendedName>
        <fullName evidence="3">Transcriptional regulator, TetR family</fullName>
    </recommendedName>
</protein>
<comment type="caution">
    <text evidence="1">The sequence shown here is derived from an EMBL/GenBank/DDBJ whole genome shotgun (WGS) entry which is preliminary data.</text>
</comment>